<sequence>AAAGRRERERERGAGAESGPSQGGDREFTQFPGGWTQKKPAGGRKKARSLASSARPPARATRQGGQAGRQPCVRAWGNGAGDVSEEVANKCTRRAGAWLTGGATGRRFGVCRAGGGGGGGSVWTAGREVPLPRLRPGVLLQKHGGGGRVGGG</sequence>
<reference evidence="2" key="1">
    <citation type="journal article" date="2019" name="BMC Genomics">
        <title>A new reference genome for Sorghum bicolor reveals high levels of sequence similarity between sweet and grain genotypes: implications for the genetics of sugar metabolism.</title>
        <authorList>
            <person name="Cooper E.A."/>
            <person name="Brenton Z.W."/>
            <person name="Flinn B.S."/>
            <person name="Jenkins J."/>
            <person name="Shu S."/>
            <person name="Flowers D."/>
            <person name="Luo F."/>
            <person name="Wang Y."/>
            <person name="Xia P."/>
            <person name="Barry K."/>
            <person name="Daum C."/>
            <person name="Lipzen A."/>
            <person name="Yoshinaga Y."/>
            <person name="Schmutz J."/>
            <person name="Saski C."/>
            <person name="Vermerris W."/>
            <person name="Kresovich S."/>
        </authorList>
    </citation>
    <scope>NUCLEOTIDE SEQUENCE</scope>
</reference>
<proteinExistence type="predicted"/>
<evidence type="ECO:0000256" key="1">
    <source>
        <dbReference type="SAM" id="MobiDB-lite"/>
    </source>
</evidence>
<name>A0A921Q732_SORBI</name>
<reference evidence="2" key="2">
    <citation type="submission" date="2020-10" db="EMBL/GenBank/DDBJ databases">
        <authorList>
            <person name="Cooper E.A."/>
            <person name="Brenton Z.W."/>
            <person name="Flinn B.S."/>
            <person name="Jenkins J."/>
            <person name="Shu S."/>
            <person name="Flowers D."/>
            <person name="Luo F."/>
            <person name="Wang Y."/>
            <person name="Xia P."/>
            <person name="Barry K."/>
            <person name="Daum C."/>
            <person name="Lipzen A."/>
            <person name="Yoshinaga Y."/>
            <person name="Schmutz J."/>
            <person name="Saski C."/>
            <person name="Vermerris W."/>
            <person name="Kresovich S."/>
        </authorList>
    </citation>
    <scope>NUCLEOTIDE SEQUENCE</scope>
</reference>
<dbReference type="Proteomes" id="UP000807115">
    <property type="component" value="Chromosome 10"/>
</dbReference>
<feature type="non-terminal residue" evidence="2">
    <location>
        <position position="1"/>
    </location>
</feature>
<feature type="compositionally biased region" description="Low complexity" evidence="1">
    <location>
        <begin position="49"/>
        <end position="62"/>
    </location>
</feature>
<evidence type="ECO:0000313" key="2">
    <source>
        <dbReference type="EMBL" id="KAG0516196.1"/>
    </source>
</evidence>
<protein>
    <submittedName>
        <fullName evidence="2">Uncharacterized protein</fullName>
    </submittedName>
</protein>
<feature type="region of interest" description="Disordered" evidence="1">
    <location>
        <begin position="1"/>
        <end position="81"/>
    </location>
</feature>
<evidence type="ECO:0000313" key="3">
    <source>
        <dbReference type="Proteomes" id="UP000807115"/>
    </source>
</evidence>
<feature type="compositionally biased region" description="Basic and acidic residues" evidence="1">
    <location>
        <begin position="1"/>
        <end position="14"/>
    </location>
</feature>
<feature type="non-terminal residue" evidence="2">
    <location>
        <position position="152"/>
    </location>
</feature>
<gene>
    <name evidence="2" type="ORF">BDA96_10G341300</name>
</gene>
<dbReference type="AlphaFoldDB" id="A0A921Q732"/>
<comment type="caution">
    <text evidence="2">The sequence shown here is derived from an EMBL/GenBank/DDBJ whole genome shotgun (WGS) entry which is preliminary data.</text>
</comment>
<organism evidence="2 3">
    <name type="scientific">Sorghum bicolor</name>
    <name type="common">Sorghum</name>
    <name type="synonym">Sorghum vulgare</name>
    <dbReference type="NCBI Taxonomy" id="4558"/>
    <lineage>
        <taxon>Eukaryota</taxon>
        <taxon>Viridiplantae</taxon>
        <taxon>Streptophyta</taxon>
        <taxon>Embryophyta</taxon>
        <taxon>Tracheophyta</taxon>
        <taxon>Spermatophyta</taxon>
        <taxon>Magnoliopsida</taxon>
        <taxon>Liliopsida</taxon>
        <taxon>Poales</taxon>
        <taxon>Poaceae</taxon>
        <taxon>PACMAD clade</taxon>
        <taxon>Panicoideae</taxon>
        <taxon>Andropogonodae</taxon>
        <taxon>Andropogoneae</taxon>
        <taxon>Sorghinae</taxon>
        <taxon>Sorghum</taxon>
    </lineage>
</organism>
<accession>A0A921Q732</accession>
<dbReference type="EMBL" id="CM027689">
    <property type="protein sequence ID" value="KAG0516196.1"/>
    <property type="molecule type" value="Genomic_DNA"/>
</dbReference>